<feature type="compositionally biased region" description="Basic residues" evidence="1">
    <location>
        <begin position="15"/>
        <end position="30"/>
    </location>
</feature>
<accession>L9XFF4</accession>
<comment type="caution">
    <text evidence="2">The sequence shown here is derived from an EMBL/GenBank/DDBJ whole genome shotgun (WGS) entry which is preliminary data.</text>
</comment>
<dbReference type="Proteomes" id="UP000011688">
    <property type="component" value="Unassembled WGS sequence"/>
</dbReference>
<dbReference type="STRING" id="1227497.C491_03620"/>
<keyword evidence="3" id="KW-1185">Reference proteome</keyword>
<evidence type="ECO:0000313" key="3">
    <source>
        <dbReference type="Proteomes" id="UP000011688"/>
    </source>
</evidence>
<sequence length="101" mass="11911">MRRRRQTRTPDRRRTGARRRSGRRERRRLGHREPGDSSLELRTDRLLEELEADTVEDLSVVTADGEKLEVREVVDDEGKEWLWLEVPEESVIVEVMGTDLD</sequence>
<dbReference type="EMBL" id="AOIB01000013">
    <property type="protein sequence ID" value="ELY60352.1"/>
    <property type="molecule type" value="Genomic_DNA"/>
</dbReference>
<feature type="compositionally biased region" description="Basic and acidic residues" evidence="1">
    <location>
        <begin position="31"/>
        <end position="40"/>
    </location>
</feature>
<protein>
    <submittedName>
        <fullName evidence="2">Uncharacterized protein</fullName>
    </submittedName>
</protein>
<reference evidence="2 3" key="1">
    <citation type="journal article" date="2014" name="PLoS Genet.">
        <title>Phylogenetically driven sequencing of extremely halophilic archaea reveals strategies for static and dynamic osmo-response.</title>
        <authorList>
            <person name="Becker E.A."/>
            <person name="Seitzer P.M."/>
            <person name="Tritt A."/>
            <person name="Larsen D."/>
            <person name="Krusor M."/>
            <person name="Yao A.I."/>
            <person name="Wu D."/>
            <person name="Madern D."/>
            <person name="Eisen J.A."/>
            <person name="Darling A.E."/>
            <person name="Facciotti M.T."/>
        </authorList>
    </citation>
    <scope>NUCLEOTIDE SEQUENCE [LARGE SCALE GENOMIC DNA]</scope>
    <source>
        <strain evidence="2 3">DSM 10524</strain>
    </source>
</reference>
<name>L9XFF4_9EURY</name>
<evidence type="ECO:0000256" key="1">
    <source>
        <dbReference type="SAM" id="MobiDB-lite"/>
    </source>
</evidence>
<organism evidence="2 3">
    <name type="scientific">Natronococcus amylolyticus DSM 10524</name>
    <dbReference type="NCBI Taxonomy" id="1227497"/>
    <lineage>
        <taxon>Archaea</taxon>
        <taxon>Methanobacteriati</taxon>
        <taxon>Methanobacteriota</taxon>
        <taxon>Stenosarchaea group</taxon>
        <taxon>Halobacteria</taxon>
        <taxon>Halobacteriales</taxon>
        <taxon>Natrialbaceae</taxon>
        <taxon>Natronococcus</taxon>
    </lineage>
</organism>
<dbReference type="AlphaFoldDB" id="L9XFF4"/>
<feature type="region of interest" description="Disordered" evidence="1">
    <location>
        <begin position="1"/>
        <end position="40"/>
    </location>
</feature>
<proteinExistence type="predicted"/>
<gene>
    <name evidence="2" type="ORF">C491_03620</name>
</gene>
<evidence type="ECO:0000313" key="2">
    <source>
        <dbReference type="EMBL" id="ELY60352.1"/>
    </source>
</evidence>